<organism evidence="9 10">
    <name type="scientific">Sporofaciens musculi</name>
    <dbReference type="NCBI Taxonomy" id="2681861"/>
    <lineage>
        <taxon>Bacteria</taxon>
        <taxon>Bacillati</taxon>
        <taxon>Bacillota</taxon>
        <taxon>Clostridia</taxon>
        <taxon>Lachnospirales</taxon>
        <taxon>Lachnospiraceae</taxon>
        <taxon>Sporofaciens</taxon>
    </lineage>
</organism>
<comment type="caution">
    <text evidence="9">The sequence shown here is derived from an EMBL/GenBank/DDBJ whole genome shotgun (WGS) entry which is preliminary data.</text>
</comment>
<keyword evidence="3" id="KW-1003">Cell membrane</keyword>
<dbReference type="RefSeq" id="WP_159750847.1">
    <property type="nucleotide sequence ID" value="NZ_CASZNZ010000084.1"/>
</dbReference>
<proteinExistence type="inferred from homology"/>
<dbReference type="GO" id="GO:0005886">
    <property type="term" value="C:plasma membrane"/>
    <property type="evidence" value="ECO:0007669"/>
    <property type="project" value="UniProtKB-SubCell"/>
</dbReference>
<dbReference type="CDD" id="cd06261">
    <property type="entry name" value="TM_PBP2"/>
    <property type="match status" value="1"/>
</dbReference>
<evidence type="ECO:0000256" key="3">
    <source>
        <dbReference type="ARBA" id="ARBA00022475"/>
    </source>
</evidence>
<dbReference type="Pfam" id="PF00528">
    <property type="entry name" value="BPD_transp_1"/>
    <property type="match status" value="1"/>
</dbReference>
<evidence type="ECO:0000256" key="4">
    <source>
        <dbReference type="ARBA" id="ARBA00022692"/>
    </source>
</evidence>
<dbReference type="InterPro" id="IPR035277">
    <property type="entry name" value="MalF_N"/>
</dbReference>
<dbReference type="Gene3D" id="1.10.3720.10">
    <property type="entry name" value="MetI-like"/>
    <property type="match status" value="1"/>
</dbReference>
<dbReference type="PANTHER" id="PTHR43005">
    <property type="entry name" value="BLR7065 PROTEIN"/>
    <property type="match status" value="1"/>
</dbReference>
<dbReference type="EMBL" id="WUQX01000001">
    <property type="protein sequence ID" value="MXP75608.1"/>
    <property type="molecule type" value="Genomic_DNA"/>
</dbReference>
<accession>A0A7X3MFR8</accession>
<dbReference type="SUPFAM" id="SSF161098">
    <property type="entry name" value="MetI-like"/>
    <property type="match status" value="1"/>
</dbReference>
<protein>
    <submittedName>
        <fullName evidence="9">ABC transporter permease subunit</fullName>
    </submittedName>
</protein>
<evidence type="ECO:0000256" key="1">
    <source>
        <dbReference type="ARBA" id="ARBA00004651"/>
    </source>
</evidence>
<evidence type="ECO:0000256" key="7">
    <source>
        <dbReference type="RuleBase" id="RU363032"/>
    </source>
</evidence>
<name>A0A7X3MFR8_9FIRM</name>
<feature type="domain" description="ABC transmembrane type-1" evidence="8">
    <location>
        <begin position="70"/>
        <end position="283"/>
    </location>
</feature>
<dbReference type="InterPro" id="IPR000515">
    <property type="entry name" value="MetI-like"/>
</dbReference>
<evidence type="ECO:0000313" key="10">
    <source>
        <dbReference type="Proteomes" id="UP000460412"/>
    </source>
</evidence>
<evidence type="ECO:0000256" key="2">
    <source>
        <dbReference type="ARBA" id="ARBA00022448"/>
    </source>
</evidence>
<comment type="similarity">
    <text evidence="7">Belongs to the binding-protein-dependent transport system permease family.</text>
</comment>
<evidence type="ECO:0000256" key="6">
    <source>
        <dbReference type="ARBA" id="ARBA00023136"/>
    </source>
</evidence>
<feature type="transmembrane region" description="Helical" evidence="7">
    <location>
        <begin position="261"/>
        <end position="284"/>
    </location>
</feature>
<dbReference type="GO" id="GO:0055085">
    <property type="term" value="P:transmembrane transport"/>
    <property type="evidence" value="ECO:0007669"/>
    <property type="project" value="InterPro"/>
</dbReference>
<dbReference type="Gene3D" id="1.20.58.370">
    <property type="entry name" value="MalF N-terminal region-like"/>
    <property type="match status" value="1"/>
</dbReference>
<sequence>MRRKEKEYLKYIAPAMVTMIVLSVIPTIFLTIISFTNYQLGWDFSKTEFVGIENFVRLFSGADRDFWHSVFISLAFMVLATAVELVLGFLTGLCLNSWEFKLKPLVIGIMIIPLVITPSIAAQMWKLMLNSEYGIINHFLNTLFGLKVTWLSEKMAFWSILMVDVWQYTPFVTLIVYAGLRSVPDEPYESAAIDGATRIQELFYITIPMIKKLVYLTLLFRVIDCLKLFDVAYVLTQGGPGTATEFLSLHIFRMANAQNGLIGRAAAIALVLLVLTTCISKFLIKRMRKEEAV</sequence>
<dbReference type="PANTHER" id="PTHR43005:SF1">
    <property type="entry name" value="SPERMIDINE_PUTRESCINE TRANSPORT SYSTEM PERMEASE PROTEIN"/>
    <property type="match status" value="1"/>
</dbReference>
<keyword evidence="5 7" id="KW-1133">Transmembrane helix</keyword>
<dbReference type="AlphaFoldDB" id="A0A7X3MFR8"/>
<dbReference type="PROSITE" id="PS50928">
    <property type="entry name" value="ABC_TM1"/>
    <property type="match status" value="1"/>
</dbReference>
<reference evidence="9 10" key="1">
    <citation type="submission" date="2019-12" db="EMBL/GenBank/DDBJ databases">
        <title>Sporaefaciens musculi gen. nov., sp. nov., a novel bacterium isolated from the caecum of an obese mouse.</title>
        <authorList>
            <person name="Rasmussen T.S."/>
            <person name="Streidl T."/>
            <person name="Hitch T.C.A."/>
            <person name="Wortmann E."/>
            <person name="Deptula P."/>
            <person name="Hansen M."/>
            <person name="Nielsen D.S."/>
            <person name="Clavel T."/>
            <person name="Vogensen F.K."/>
        </authorList>
    </citation>
    <scope>NUCLEOTIDE SEQUENCE [LARGE SCALE GENOMIC DNA]</scope>
    <source>
        <strain evidence="9 10">WCA-9-b2</strain>
    </source>
</reference>
<feature type="transmembrane region" description="Helical" evidence="7">
    <location>
        <begin position="105"/>
        <end position="125"/>
    </location>
</feature>
<keyword evidence="4 7" id="KW-0812">Transmembrane</keyword>
<keyword evidence="10" id="KW-1185">Reference proteome</keyword>
<feature type="transmembrane region" description="Helical" evidence="7">
    <location>
        <begin position="12"/>
        <end position="35"/>
    </location>
</feature>
<evidence type="ECO:0000256" key="5">
    <source>
        <dbReference type="ARBA" id="ARBA00022989"/>
    </source>
</evidence>
<gene>
    <name evidence="9" type="ORF">GN277_09485</name>
</gene>
<keyword evidence="2 7" id="KW-0813">Transport</keyword>
<evidence type="ECO:0000313" key="9">
    <source>
        <dbReference type="EMBL" id="MXP75608.1"/>
    </source>
</evidence>
<dbReference type="SUPFAM" id="SSF160964">
    <property type="entry name" value="MalF N-terminal region-like"/>
    <property type="match status" value="1"/>
</dbReference>
<feature type="transmembrane region" description="Helical" evidence="7">
    <location>
        <begin position="156"/>
        <end position="180"/>
    </location>
</feature>
<dbReference type="Proteomes" id="UP000460412">
    <property type="component" value="Unassembled WGS sequence"/>
</dbReference>
<keyword evidence="6 7" id="KW-0472">Membrane</keyword>
<comment type="subcellular location">
    <subcellularLocation>
        <location evidence="1 7">Cell membrane</location>
        <topology evidence="1 7">Multi-pass membrane protein</topology>
    </subcellularLocation>
</comment>
<dbReference type="InterPro" id="IPR035906">
    <property type="entry name" value="MetI-like_sf"/>
</dbReference>
<evidence type="ECO:0000259" key="8">
    <source>
        <dbReference type="PROSITE" id="PS50928"/>
    </source>
</evidence>
<feature type="transmembrane region" description="Helical" evidence="7">
    <location>
        <begin position="66"/>
        <end position="93"/>
    </location>
</feature>